<protein>
    <submittedName>
        <fullName evidence="1">Uncharacterized protein</fullName>
    </submittedName>
</protein>
<proteinExistence type="predicted"/>
<evidence type="ECO:0000313" key="1">
    <source>
        <dbReference type="EMBL" id="PSU99617.1"/>
    </source>
</evidence>
<comment type="caution">
    <text evidence="1">The sequence shown here is derived from an EMBL/GenBank/DDBJ whole genome shotgun (WGS) entry which is preliminary data.</text>
</comment>
<dbReference type="Proteomes" id="UP000241426">
    <property type="component" value="Unassembled WGS sequence"/>
</dbReference>
<dbReference type="AlphaFoldDB" id="A0A0B7JCZ4"/>
<dbReference type="GeneID" id="29944466"/>
<dbReference type="EMBL" id="PYNF01000005">
    <property type="protein sequence ID" value="PSU99617.1"/>
    <property type="molecule type" value="Genomic_DNA"/>
</dbReference>
<sequence>MAITIRDIDQHYYMIEALKSLTETNVTTKALIKGGYLAVEIGEQLEQETNRRLKAEKELAELKEKITLFIQSKEALIKSIN</sequence>
<dbReference type="eggNOG" id="ENOG5031Y1K">
    <property type="taxonomic scope" value="Bacteria"/>
</dbReference>
<gene>
    <name evidence="1" type="ORF">C9J27_08220</name>
</gene>
<accession>A0A0B7JCZ4</accession>
<name>A0A0B7JCZ4_9GAMM</name>
<evidence type="ECO:0000313" key="2">
    <source>
        <dbReference type="Proteomes" id="UP000241426"/>
    </source>
</evidence>
<accession>A0A2T3KJF9</accession>
<reference evidence="1 2" key="1">
    <citation type="submission" date="2018-01" db="EMBL/GenBank/DDBJ databases">
        <title>Whole genome sequencing of Histamine producing bacteria.</title>
        <authorList>
            <person name="Butler K."/>
        </authorList>
    </citation>
    <scope>NUCLEOTIDE SEQUENCE [LARGE SCALE GENOMIC DNA]</scope>
    <source>
        <strain evidence="1 2">FS-7.2</strain>
    </source>
</reference>
<organism evidence="1 2">
    <name type="scientific">Photobacterium kishitanii</name>
    <dbReference type="NCBI Taxonomy" id="318456"/>
    <lineage>
        <taxon>Bacteria</taxon>
        <taxon>Pseudomonadati</taxon>
        <taxon>Pseudomonadota</taxon>
        <taxon>Gammaproteobacteria</taxon>
        <taxon>Vibrionales</taxon>
        <taxon>Vibrionaceae</taxon>
        <taxon>Photobacterium</taxon>
    </lineage>
</organism>
<dbReference type="RefSeq" id="WP_036794676.1">
    <property type="nucleotide sequence ID" value="NZ_LN794352.1"/>
</dbReference>